<comment type="caution">
    <text evidence="2">The sequence shown here is derived from an EMBL/GenBank/DDBJ whole genome shotgun (WGS) entry which is preliminary data.</text>
</comment>
<dbReference type="AlphaFoldDB" id="A0A060SYH7"/>
<feature type="compositionally biased region" description="Polar residues" evidence="1">
    <location>
        <begin position="54"/>
        <end position="69"/>
    </location>
</feature>
<sequence>MPRHGGPATSSPSTGSGLPSELEGYEEMPLLIDDDEDEPRGSDDKPQGHPGTTWIHSASQAPPTSSNVAMQLEEDILDILHNVEDLLEQQGAEDIEVPGEPTLLTIKADAQPGQPLEPEYGYSEDIDVPTSARRCEVRKSLQFVRELRDATLDESTMDEETLH</sequence>
<evidence type="ECO:0000256" key="1">
    <source>
        <dbReference type="SAM" id="MobiDB-lite"/>
    </source>
</evidence>
<evidence type="ECO:0000313" key="2">
    <source>
        <dbReference type="EMBL" id="CDO77613.1"/>
    </source>
</evidence>
<name>A0A060SYH7_PYCCI</name>
<feature type="region of interest" description="Disordered" evidence="1">
    <location>
        <begin position="1"/>
        <end position="69"/>
    </location>
</feature>
<dbReference type="EMBL" id="CCBP010000460">
    <property type="protein sequence ID" value="CDO77613.1"/>
    <property type="molecule type" value="Genomic_DNA"/>
</dbReference>
<evidence type="ECO:0000313" key="3">
    <source>
        <dbReference type="Proteomes" id="UP000029665"/>
    </source>
</evidence>
<feature type="region of interest" description="Disordered" evidence="1">
    <location>
        <begin position="108"/>
        <end position="127"/>
    </location>
</feature>
<dbReference type="Proteomes" id="UP000029665">
    <property type="component" value="Unassembled WGS sequence"/>
</dbReference>
<keyword evidence="3" id="KW-1185">Reference proteome</keyword>
<protein>
    <submittedName>
        <fullName evidence="2">Uncharacterized protein</fullName>
    </submittedName>
</protein>
<proteinExistence type="predicted"/>
<dbReference type="HOGENOM" id="CLU_1627922_0_0_1"/>
<accession>A0A060SYH7</accession>
<gene>
    <name evidence="2" type="ORF">BN946_scf184946.g5</name>
</gene>
<reference evidence="2" key="1">
    <citation type="submission" date="2014-01" db="EMBL/GenBank/DDBJ databases">
        <title>The genome of the white-rot fungus Pycnoporus cinnabarinus: a basidiomycete model with a versatile arsenal for lignocellulosic biomass breakdown.</title>
        <authorList>
            <person name="Levasseur A."/>
            <person name="Lomascolo A."/>
            <person name="Ruiz-Duenas F.J."/>
            <person name="Uzan E."/>
            <person name="Piumi F."/>
            <person name="Kues U."/>
            <person name="Ram A.F.J."/>
            <person name="Murat C."/>
            <person name="Haon M."/>
            <person name="Benoit I."/>
            <person name="Arfi Y."/>
            <person name="Chevret D."/>
            <person name="Drula E."/>
            <person name="Kwon M.J."/>
            <person name="Gouret P."/>
            <person name="Lesage-Meessen L."/>
            <person name="Lombard V."/>
            <person name="Mariette J."/>
            <person name="Noirot C."/>
            <person name="Park J."/>
            <person name="Patyshakuliyeva A."/>
            <person name="Wieneger R.A.B."/>
            <person name="Wosten H.A.B."/>
            <person name="Martin F."/>
            <person name="Coutinho P.M."/>
            <person name="de Vries R."/>
            <person name="Martinez A.T."/>
            <person name="Klopp C."/>
            <person name="Pontarotti P."/>
            <person name="Henrissat B."/>
            <person name="Record E."/>
        </authorList>
    </citation>
    <scope>NUCLEOTIDE SEQUENCE [LARGE SCALE GENOMIC DNA]</scope>
    <source>
        <strain evidence="2">BRFM137</strain>
    </source>
</reference>
<feature type="compositionally biased region" description="Low complexity" evidence="1">
    <location>
        <begin position="1"/>
        <end position="20"/>
    </location>
</feature>
<organism evidence="2 3">
    <name type="scientific">Pycnoporus cinnabarinus</name>
    <name type="common">Cinnabar-red polypore</name>
    <name type="synonym">Trametes cinnabarina</name>
    <dbReference type="NCBI Taxonomy" id="5643"/>
    <lineage>
        <taxon>Eukaryota</taxon>
        <taxon>Fungi</taxon>
        <taxon>Dikarya</taxon>
        <taxon>Basidiomycota</taxon>
        <taxon>Agaricomycotina</taxon>
        <taxon>Agaricomycetes</taxon>
        <taxon>Polyporales</taxon>
        <taxon>Polyporaceae</taxon>
        <taxon>Trametes</taxon>
    </lineage>
</organism>